<dbReference type="Pfam" id="PF08448">
    <property type="entry name" value="PAS_4"/>
    <property type="match status" value="1"/>
</dbReference>
<sequence>MASPVRASRISRGELFEGRTRARTALLNQLLLGAVVLLLAIVGFVRPFEGDRALFYLAVVIVFVATAAAIVVPWNRIPATVSAVVPIVDVVAIAMMSEASSTSGFSLLFIFPAMWLAGSFGMPGLVFGVASICIVYTVQSITDENDVSITTLLPPFAVIALATTSYITARRARMQRYLLDAQTRLLGQALSQARQQEETVTEVLDAVDFGIIRIDADGRIAVTNEAHWSLQSFPDPADPTGPPIVRPAYARDGITLLAARRQPLARALRGEAFDDEVVWFGEPGEERRALTITTRRVHNDDGSPAGAVVISRDITVELSAIRAREDLVASVSHELRTPLTSIVGYLELVLDEEGLAPSARRGLEVAERNANRLLTIIADILAASGRGRSTIELSIHPEPTDISVIAAAAVELQTPRAAERGITIDASGLEPAIANVDPSRLRQVLDNLLSNAVKYNVDDGTIDVGTTADADHAWIVVRDSGTGISDTELPQLFGRFFRADAVRKTSTHGSGLGLSISRDIIRSHGGEITVQSELGVGTTFVVRLPLRAAPATGLIDVVATPTPQEES</sequence>
<evidence type="ECO:0000256" key="2">
    <source>
        <dbReference type="ARBA" id="ARBA00004236"/>
    </source>
</evidence>
<dbReference type="PRINTS" id="PR00344">
    <property type="entry name" value="BCTRLSENSOR"/>
</dbReference>
<dbReference type="InterPro" id="IPR004358">
    <property type="entry name" value="Sig_transdc_His_kin-like_C"/>
</dbReference>
<dbReference type="EMBL" id="BAAAOF010000005">
    <property type="protein sequence ID" value="GAA1932304.1"/>
    <property type="molecule type" value="Genomic_DNA"/>
</dbReference>
<keyword evidence="8" id="KW-1133">Transmembrane helix</keyword>
<evidence type="ECO:0000256" key="4">
    <source>
        <dbReference type="ARBA" id="ARBA00022553"/>
    </source>
</evidence>
<organism evidence="10 11">
    <name type="scientific">Microbacterium aoyamense</name>
    <dbReference type="NCBI Taxonomy" id="344166"/>
    <lineage>
        <taxon>Bacteria</taxon>
        <taxon>Bacillati</taxon>
        <taxon>Actinomycetota</taxon>
        <taxon>Actinomycetes</taxon>
        <taxon>Micrococcales</taxon>
        <taxon>Microbacteriaceae</taxon>
        <taxon>Microbacterium</taxon>
    </lineage>
</organism>
<comment type="subcellular location">
    <subcellularLocation>
        <location evidence="2">Cell membrane</location>
    </subcellularLocation>
</comment>
<dbReference type="PROSITE" id="PS50109">
    <property type="entry name" value="HIS_KIN"/>
    <property type="match status" value="1"/>
</dbReference>
<feature type="transmembrane region" description="Helical" evidence="8">
    <location>
        <begin position="77"/>
        <end position="95"/>
    </location>
</feature>
<evidence type="ECO:0000256" key="1">
    <source>
        <dbReference type="ARBA" id="ARBA00000085"/>
    </source>
</evidence>
<name>A0ABN2PX72_9MICO</name>
<dbReference type="Gene3D" id="1.10.287.130">
    <property type="match status" value="1"/>
</dbReference>
<dbReference type="InterPro" id="IPR035965">
    <property type="entry name" value="PAS-like_dom_sf"/>
</dbReference>
<dbReference type="Pfam" id="PF02518">
    <property type="entry name" value="HATPase_c"/>
    <property type="match status" value="1"/>
</dbReference>
<dbReference type="SUPFAM" id="SSF55874">
    <property type="entry name" value="ATPase domain of HSP90 chaperone/DNA topoisomerase II/histidine kinase"/>
    <property type="match status" value="1"/>
</dbReference>
<dbReference type="Pfam" id="PF00512">
    <property type="entry name" value="HisKA"/>
    <property type="match status" value="1"/>
</dbReference>
<dbReference type="RefSeq" id="WP_248147771.1">
    <property type="nucleotide sequence ID" value="NZ_BAAAOF010000005.1"/>
</dbReference>
<protein>
    <recommendedName>
        <fullName evidence="3">histidine kinase</fullName>
        <ecNumber evidence="3">2.7.13.3</ecNumber>
    </recommendedName>
</protein>
<feature type="transmembrane region" description="Helical" evidence="8">
    <location>
        <begin position="107"/>
        <end position="137"/>
    </location>
</feature>
<feature type="transmembrane region" description="Helical" evidence="8">
    <location>
        <begin position="53"/>
        <end position="71"/>
    </location>
</feature>
<dbReference type="CDD" id="cd00082">
    <property type="entry name" value="HisKA"/>
    <property type="match status" value="1"/>
</dbReference>
<dbReference type="InterPro" id="IPR036890">
    <property type="entry name" value="HATPase_C_sf"/>
</dbReference>
<dbReference type="GO" id="GO:0016301">
    <property type="term" value="F:kinase activity"/>
    <property type="evidence" value="ECO:0007669"/>
    <property type="project" value="UniProtKB-KW"/>
</dbReference>
<evidence type="ECO:0000256" key="6">
    <source>
        <dbReference type="ARBA" id="ARBA00022777"/>
    </source>
</evidence>
<dbReference type="SUPFAM" id="SSF47384">
    <property type="entry name" value="Homodimeric domain of signal transducing histidine kinase"/>
    <property type="match status" value="1"/>
</dbReference>
<dbReference type="SMART" id="SM00388">
    <property type="entry name" value="HisKA"/>
    <property type="match status" value="1"/>
</dbReference>
<evidence type="ECO:0000313" key="11">
    <source>
        <dbReference type="Proteomes" id="UP001501343"/>
    </source>
</evidence>
<evidence type="ECO:0000256" key="3">
    <source>
        <dbReference type="ARBA" id="ARBA00012438"/>
    </source>
</evidence>
<dbReference type="PANTHER" id="PTHR43047:SF72">
    <property type="entry name" value="OSMOSENSING HISTIDINE PROTEIN KINASE SLN1"/>
    <property type="match status" value="1"/>
</dbReference>
<dbReference type="Proteomes" id="UP001501343">
    <property type="component" value="Unassembled WGS sequence"/>
</dbReference>
<dbReference type="InterPro" id="IPR036097">
    <property type="entry name" value="HisK_dim/P_sf"/>
</dbReference>
<comment type="caution">
    <text evidence="10">The sequence shown here is derived from an EMBL/GenBank/DDBJ whole genome shotgun (WGS) entry which is preliminary data.</text>
</comment>
<evidence type="ECO:0000256" key="5">
    <source>
        <dbReference type="ARBA" id="ARBA00022679"/>
    </source>
</evidence>
<dbReference type="Gene3D" id="3.30.565.10">
    <property type="entry name" value="Histidine kinase-like ATPase, C-terminal domain"/>
    <property type="match status" value="1"/>
</dbReference>
<keyword evidence="4" id="KW-0597">Phosphoprotein</keyword>
<comment type="catalytic activity">
    <reaction evidence="1">
        <text>ATP + protein L-histidine = ADP + protein N-phospho-L-histidine.</text>
        <dbReference type="EC" id="2.7.13.3"/>
    </reaction>
</comment>
<dbReference type="EC" id="2.7.13.3" evidence="3"/>
<gene>
    <name evidence="10" type="ORF">GCM10009775_25410</name>
</gene>
<dbReference type="SMART" id="SM00387">
    <property type="entry name" value="HATPase_c"/>
    <property type="match status" value="1"/>
</dbReference>
<dbReference type="InterPro" id="IPR005467">
    <property type="entry name" value="His_kinase_dom"/>
</dbReference>
<evidence type="ECO:0000256" key="8">
    <source>
        <dbReference type="SAM" id="Phobius"/>
    </source>
</evidence>
<feature type="domain" description="Histidine kinase" evidence="9">
    <location>
        <begin position="330"/>
        <end position="548"/>
    </location>
</feature>
<keyword evidence="8" id="KW-0472">Membrane</keyword>
<feature type="transmembrane region" description="Helical" evidence="8">
    <location>
        <begin position="26"/>
        <end position="46"/>
    </location>
</feature>
<dbReference type="InterPro" id="IPR003594">
    <property type="entry name" value="HATPase_dom"/>
</dbReference>
<evidence type="ECO:0000259" key="9">
    <source>
        <dbReference type="PROSITE" id="PS50109"/>
    </source>
</evidence>
<keyword evidence="7" id="KW-0902">Two-component regulatory system</keyword>
<evidence type="ECO:0000256" key="7">
    <source>
        <dbReference type="ARBA" id="ARBA00023012"/>
    </source>
</evidence>
<keyword evidence="11" id="KW-1185">Reference proteome</keyword>
<dbReference type="CDD" id="cd00075">
    <property type="entry name" value="HATPase"/>
    <property type="match status" value="1"/>
</dbReference>
<accession>A0ABN2PX72</accession>
<dbReference type="InterPro" id="IPR013656">
    <property type="entry name" value="PAS_4"/>
</dbReference>
<keyword evidence="6 10" id="KW-0418">Kinase</keyword>
<dbReference type="Gene3D" id="3.30.450.20">
    <property type="entry name" value="PAS domain"/>
    <property type="match status" value="1"/>
</dbReference>
<dbReference type="PANTHER" id="PTHR43047">
    <property type="entry name" value="TWO-COMPONENT HISTIDINE PROTEIN KINASE"/>
    <property type="match status" value="1"/>
</dbReference>
<proteinExistence type="predicted"/>
<keyword evidence="5" id="KW-0808">Transferase</keyword>
<evidence type="ECO:0000313" key="10">
    <source>
        <dbReference type="EMBL" id="GAA1932304.1"/>
    </source>
</evidence>
<keyword evidence="8" id="KW-0812">Transmembrane</keyword>
<reference evidence="10 11" key="1">
    <citation type="journal article" date="2019" name="Int. J. Syst. Evol. Microbiol.">
        <title>The Global Catalogue of Microorganisms (GCM) 10K type strain sequencing project: providing services to taxonomists for standard genome sequencing and annotation.</title>
        <authorList>
            <consortium name="The Broad Institute Genomics Platform"/>
            <consortium name="The Broad Institute Genome Sequencing Center for Infectious Disease"/>
            <person name="Wu L."/>
            <person name="Ma J."/>
        </authorList>
    </citation>
    <scope>NUCLEOTIDE SEQUENCE [LARGE SCALE GENOMIC DNA]</scope>
    <source>
        <strain evidence="10 11">JCM 14900</strain>
    </source>
</reference>
<dbReference type="SUPFAM" id="SSF55785">
    <property type="entry name" value="PYP-like sensor domain (PAS domain)"/>
    <property type="match status" value="1"/>
</dbReference>
<dbReference type="InterPro" id="IPR003661">
    <property type="entry name" value="HisK_dim/P_dom"/>
</dbReference>
<feature type="transmembrane region" description="Helical" evidence="8">
    <location>
        <begin position="149"/>
        <end position="169"/>
    </location>
</feature>